<evidence type="ECO:0000313" key="1">
    <source>
        <dbReference type="EMBL" id="GLW75363.1"/>
    </source>
</evidence>
<comment type="caution">
    <text evidence="1">The sequence shown here is derived from an EMBL/GenBank/DDBJ whole genome shotgun (WGS) entry which is preliminary data.</text>
</comment>
<protein>
    <submittedName>
        <fullName evidence="1">Uncharacterized protein</fullName>
    </submittedName>
</protein>
<accession>A0A9W6V6J5</accession>
<proteinExistence type="predicted"/>
<reference evidence="1" key="1">
    <citation type="submission" date="2023-02" db="EMBL/GenBank/DDBJ databases">
        <title>Kitasatospora phosalacinea NBRC 14627.</title>
        <authorList>
            <person name="Ichikawa N."/>
            <person name="Sato H."/>
            <person name="Tonouchi N."/>
        </authorList>
    </citation>
    <scope>NUCLEOTIDE SEQUENCE</scope>
    <source>
        <strain evidence="1">NBRC 14627</strain>
    </source>
</reference>
<sequence length="245" mass="27535">MGMIGRLFRHVRLRRHTTTIQFVRDLPWPAADPHRNVFDWNEGEAARLTALIVPMVPSEADRAADPDRMTGWRFTDRVTALLVSRYGRWACGWDYSNHFGGPVETWCCPSHSVGEAEETAERVVTCLLEWREWLEEIAERFQQLAPHPDANAEDRSWHLERAVTRLVTAVLNSTHAEGGWYGLCSTTLTWFLTSTGLGLDEASKAVDAAIGGRFKSHVAPATTLVDTVGEDLAIGLTGRGFYRER</sequence>
<evidence type="ECO:0000313" key="2">
    <source>
        <dbReference type="Proteomes" id="UP001165041"/>
    </source>
</evidence>
<dbReference type="Proteomes" id="UP001165041">
    <property type="component" value="Unassembled WGS sequence"/>
</dbReference>
<gene>
    <name evidence="1" type="ORF">Kpho02_76600</name>
</gene>
<dbReference type="AlphaFoldDB" id="A0A9W6V6J5"/>
<organism evidence="1 2">
    <name type="scientific">Kitasatospora phosalacinea</name>
    <dbReference type="NCBI Taxonomy" id="2065"/>
    <lineage>
        <taxon>Bacteria</taxon>
        <taxon>Bacillati</taxon>
        <taxon>Actinomycetota</taxon>
        <taxon>Actinomycetes</taxon>
        <taxon>Kitasatosporales</taxon>
        <taxon>Streptomycetaceae</taxon>
        <taxon>Kitasatospora</taxon>
    </lineage>
</organism>
<name>A0A9W6V6J5_9ACTN</name>
<dbReference type="EMBL" id="BSSA01000056">
    <property type="protein sequence ID" value="GLW75363.1"/>
    <property type="molecule type" value="Genomic_DNA"/>
</dbReference>